<dbReference type="GO" id="GO:0000049">
    <property type="term" value="F:tRNA binding"/>
    <property type="evidence" value="ECO:0007669"/>
    <property type="project" value="UniProtKB-UniRule"/>
</dbReference>
<dbReference type="Proteomes" id="UP000007464">
    <property type="component" value="Chromosome"/>
</dbReference>
<comment type="similarity">
    <text evidence="2 14">Belongs to the radical SAM superfamily. RlmN family.</text>
</comment>
<name>E8Q6E7_BLOVB</name>
<feature type="binding site" evidence="14">
    <location>
        <position position="307"/>
    </location>
    <ligand>
        <name>S-adenosyl-L-methionine</name>
        <dbReference type="ChEBI" id="CHEBI:59789"/>
    </ligand>
</feature>
<dbReference type="InterPro" id="IPR007197">
    <property type="entry name" value="rSAM"/>
</dbReference>
<evidence type="ECO:0000256" key="1">
    <source>
        <dbReference type="ARBA" id="ARBA00004496"/>
    </source>
</evidence>
<dbReference type="CDD" id="cd01335">
    <property type="entry name" value="Radical_SAM"/>
    <property type="match status" value="1"/>
</dbReference>
<reference evidence="16 17" key="1">
    <citation type="journal article" date="2010" name="BMC Genomics">
        <title>Unprecedented loss of ammonia assimilation capability in a urease-encoding bacterial mutualist.</title>
        <authorList>
            <person name="Williams L.E."/>
            <person name="Wernegreen J.J."/>
        </authorList>
    </citation>
    <scope>NUCLEOTIDE SEQUENCE [LARGE SCALE GENOMIC DNA]</scope>
    <source>
        <strain evidence="16 17">BVAF</strain>
    </source>
</reference>
<evidence type="ECO:0000256" key="8">
    <source>
        <dbReference type="ARBA" id="ARBA00022691"/>
    </source>
</evidence>
<dbReference type="GO" id="GO:0051539">
    <property type="term" value="F:4 iron, 4 sulfur cluster binding"/>
    <property type="evidence" value="ECO:0007669"/>
    <property type="project" value="UniProtKB-UniRule"/>
</dbReference>
<dbReference type="EMBL" id="CP002189">
    <property type="protein sequence ID" value="ADV33916.1"/>
    <property type="molecule type" value="Genomic_DNA"/>
</dbReference>
<dbReference type="AlphaFoldDB" id="E8Q6E7"/>
<comment type="subcellular location">
    <subcellularLocation>
        <location evidence="1 14">Cytoplasm</location>
    </subcellularLocation>
</comment>
<dbReference type="PIRSF" id="PIRSF006004">
    <property type="entry name" value="CHP00048"/>
    <property type="match status" value="1"/>
</dbReference>
<dbReference type="GO" id="GO:0070475">
    <property type="term" value="P:rRNA base methylation"/>
    <property type="evidence" value="ECO:0007669"/>
    <property type="project" value="UniProtKB-UniRule"/>
</dbReference>
<evidence type="ECO:0000256" key="7">
    <source>
        <dbReference type="ARBA" id="ARBA00022679"/>
    </source>
</evidence>
<keyword evidence="4 14" id="KW-0963">Cytoplasm</keyword>
<keyword evidence="8 14" id="KW-0949">S-adenosyl-L-methionine</keyword>
<dbReference type="NCBIfam" id="TIGR00048">
    <property type="entry name" value="rRNA_mod_RlmN"/>
    <property type="match status" value="1"/>
</dbReference>
<proteinExistence type="inferred from homology"/>
<evidence type="ECO:0000256" key="14">
    <source>
        <dbReference type="HAMAP-Rule" id="MF_01849"/>
    </source>
</evidence>
<evidence type="ECO:0000256" key="13">
    <source>
        <dbReference type="ARBA" id="ARBA00023157"/>
    </source>
</evidence>
<evidence type="ECO:0000256" key="5">
    <source>
        <dbReference type="ARBA" id="ARBA00022552"/>
    </source>
</evidence>
<protein>
    <recommendedName>
        <fullName evidence="14">Dual-specificity RNA methyltransferase RlmN</fullName>
        <ecNumber evidence="14">2.1.1.192</ecNumber>
    </recommendedName>
    <alternativeName>
        <fullName evidence="14">23S rRNA (adenine(2503)-C(2))-methyltransferase</fullName>
    </alternativeName>
    <alternativeName>
        <fullName evidence="14">23S rRNA m2A2503 methyltransferase</fullName>
    </alternativeName>
    <alternativeName>
        <fullName evidence="14">Ribosomal RNA large subunit methyltransferase N</fullName>
    </alternativeName>
    <alternativeName>
        <fullName evidence="14">tRNA (adenine(37)-C(2))-methyltransferase</fullName>
    </alternativeName>
    <alternativeName>
        <fullName evidence="14">tRNA m2A37 methyltransferase</fullName>
    </alternativeName>
</protein>
<dbReference type="FunFam" id="1.10.150.530:FF:000003">
    <property type="entry name" value="Dual-specificity RNA methyltransferase RlmN"/>
    <property type="match status" value="1"/>
</dbReference>
<feature type="binding site" evidence="14">
    <location>
        <position position="121"/>
    </location>
    <ligand>
        <name>[4Fe-4S] cluster</name>
        <dbReference type="ChEBI" id="CHEBI:49883"/>
        <note>4Fe-4S-S-AdoMet</note>
    </ligand>
</feature>
<dbReference type="Gene3D" id="1.10.150.530">
    <property type="match status" value="1"/>
</dbReference>
<dbReference type="HOGENOM" id="CLU_029101_0_0_6"/>
<feature type="binding site" evidence="14">
    <location>
        <position position="206"/>
    </location>
    <ligand>
        <name>S-adenosyl-L-methionine</name>
        <dbReference type="ChEBI" id="CHEBI:59789"/>
    </ligand>
</feature>
<dbReference type="EC" id="2.1.1.192" evidence="14"/>
<dbReference type="GO" id="GO:0046872">
    <property type="term" value="F:metal ion binding"/>
    <property type="evidence" value="ECO:0007669"/>
    <property type="project" value="UniProtKB-KW"/>
</dbReference>
<keyword evidence="9 14" id="KW-0819">tRNA processing</keyword>
<evidence type="ECO:0000256" key="6">
    <source>
        <dbReference type="ARBA" id="ARBA00022603"/>
    </source>
</evidence>
<dbReference type="InterPro" id="IPR058240">
    <property type="entry name" value="rSAM_sf"/>
</dbReference>
<evidence type="ECO:0000256" key="4">
    <source>
        <dbReference type="ARBA" id="ARBA00022490"/>
    </source>
</evidence>
<keyword evidence="10 14" id="KW-0479">Metal-binding</keyword>
<dbReference type="Pfam" id="PF04055">
    <property type="entry name" value="Radical_SAM"/>
    <property type="match status" value="1"/>
</dbReference>
<evidence type="ECO:0000256" key="11">
    <source>
        <dbReference type="ARBA" id="ARBA00023004"/>
    </source>
</evidence>
<dbReference type="PROSITE" id="PS51918">
    <property type="entry name" value="RADICAL_SAM"/>
    <property type="match status" value="1"/>
</dbReference>
<keyword evidence="11 14" id="KW-0408">Iron</keyword>
<dbReference type="InterPro" id="IPR004383">
    <property type="entry name" value="rRNA_lsu_MTrfase_RlmN/Cfr"/>
</dbReference>
<feature type="active site" description="S-methylcysteine intermediate" evidence="14">
    <location>
        <position position="351"/>
    </location>
</feature>
<feature type="binding site" evidence="14">
    <location>
        <position position="118"/>
    </location>
    <ligand>
        <name>[4Fe-4S] cluster</name>
        <dbReference type="ChEBI" id="CHEBI:49883"/>
        <note>4Fe-4S-S-AdoMet</note>
    </ligand>
</feature>
<feature type="active site" description="Proton acceptor" evidence="14">
    <location>
        <position position="94"/>
    </location>
</feature>
<comment type="cofactor">
    <cofactor evidence="14">
        <name>[4Fe-4S] cluster</name>
        <dbReference type="ChEBI" id="CHEBI:49883"/>
    </cofactor>
    <text evidence="14">Binds 1 [4Fe-4S] cluster. The cluster is coordinated with 3 cysteines and an exchangeable S-adenosyl-L-methionine.</text>
</comment>
<dbReference type="GO" id="GO:0019843">
    <property type="term" value="F:rRNA binding"/>
    <property type="evidence" value="ECO:0007669"/>
    <property type="project" value="UniProtKB-UniRule"/>
</dbReference>
<accession>E8Q6E7</accession>
<evidence type="ECO:0000259" key="15">
    <source>
        <dbReference type="PROSITE" id="PS51918"/>
    </source>
</evidence>
<dbReference type="SFLD" id="SFLDS00029">
    <property type="entry name" value="Radical_SAM"/>
    <property type="match status" value="1"/>
</dbReference>
<evidence type="ECO:0000256" key="10">
    <source>
        <dbReference type="ARBA" id="ARBA00022723"/>
    </source>
</evidence>
<keyword evidence="12 14" id="KW-0411">Iron-sulfur</keyword>
<comment type="catalytic activity">
    <reaction evidence="14">
        <text>adenosine(2503) in 23S rRNA + 2 reduced [2Fe-2S]-[ferredoxin] + 2 S-adenosyl-L-methionine = 2-methyladenosine(2503) in 23S rRNA + 5'-deoxyadenosine + L-methionine + 2 oxidized [2Fe-2S]-[ferredoxin] + S-adenosyl-L-homocysteine</text>
        <dbReference type="Rhea" id="RHEA:42916"/>
        <dbReference type="Rhea" id="RHEA-COMP:10000"/>
        <dbReference type="Rhea" id="RHEA-COMP:10001"/>
        <dbReference type="Rhea" id="RHEA-COMP:10152"/>
        <dbReference type="Rhea" id="RHEA-COMP:10282"/>
        <dbReference type="ChEBI" id="CHEBI:17319"/>
        <dbReference type="ChEBI" id="CHEBI:33737"/>
        <dbReference type="ChEBI" id="CHEBI:33738"/>
        <dbReference type="ChEBI" id="CHEBI:57844"/>
        <dbReference type="ChEBI" id="CHEBI:57856"/>
        <dbReference type="ChEBI" id="CHEBI:59789"/>
        <dbReference type="ChEBI" id="CHEBI:74411"/>
        <dbReference type="ChEBI" id="CHEBI:74497"/>
        <dbReference type="EC" id="2.1.1.192"/>
    </reaction>
</comment>
<dbReference type="InterPro" id="IPR013785">
    <property type="entry name" value="Aldolase_TIM"/>
</dbReference>
<dbReference type="GO" id="GO:0002935">
    <property type="term" value="F:tRNA (adenine(37)-C2)-methyltransferase activity"/>
    <property type="evidence" value="ECO:0007669"/>
    <property type="project" value="UniProtKB-UniRule"/>
</dbReference>
<dbReference type="HAMAP" id="MF_01849">
    <property type="entry name" value="RNA_methyltr_RlmN"/>
    <property type="match status" value="1"/>
</dbReference>
<dbReference type="SUPFAM" id="SSF102114">
    <property type="entry name" value="Radical SAM enzymes"/>
    <property type="match status" value="1"/>
</dbReference>
<dbReference type="SFLD" id="SFLDF00275">
    <property type="entry name" value="adenosine_C2_methyltransferase"/>
    <property type="match status" value="1"/>
</dbReference>
<comment type="function">
    <text evidence="14">Specifically methylates position 2 of adenine 2503 in 23S rRNA and position 2 of adenine 37 in tRNAs. m2A2503 modification seems to play a crucial role in the proofreading step occurring at the peptidyl transferase center and thus would serve to optimize ribosomal fidelity.</text>
</comment>
<keyword evidence="17" id="KW-1185">Reference proteome</keyword>
<gene>
    <name evidence="14 16" type="primary">rlmN</name>
    <name evidence="16" type="synonym">yfgB</name>
    <name evidence="16" type="ordered locus">BVAF_534</name>
</gene>
<organism evidence="16 17">
    <name type="scientific">Blochmanniella vafra (strain BVAF)</name>
    <dbReference type="NCBI Taxonomy" id="859654"/>
    <lineage>
        <taxon>Bacteria</taxon>
        <taxon>Pseudomonadati</taxon>
        <taxon>Pseudomonadota</taxon>
        <taxon>Gammaproteobacteria</taxon>
        <taxon>Enterobacterales</taxon>
        <taxon>Enterobacteriaceae</taxon>
        <taxon>ant endosymbionts</taxon>
        <taxon>Candidatus Blochmanniella</taxon>
    </lineage>
</organism>
<keyword evidence="5 14" id="KW-0698">rRNA processing</keyword>
<dbReference type="Gene3D" id="3.20.20.70">
    <property type="entry name" value="Aldolase class I"/>
    <property type="match status" value="1"/>
</dbReference>
<keyword evidence="6 14" id="KW-0489">Methyltransferase</keyword>
<dbReference type="PANTHER" id="PTHR30544:SF5">
    <property type="entry name" value="RADICAL SAM CORE DOMAIN-CONTAINING PROTEIN"/>
    <property type="match status" value="1"/>
</dbReference>
<evidence type="ECO:0000256" key="12">
    <source>
        <dbReference type="ARBA" id="ARBA00023014"/>
    </source>
</evidence>
<dbReference type="PANTHER" id="PTHR30544">
    <property type="entry name" value="23S RRNA METHYLTRANSFERASE"/>
    <property type="match status" value="1"/>
</dbReference>
<evidence type="ECO:0000256" key="2">
    <source>
        <dbReference type="ARBA" id="ARBA00007544"/>
    </source>
</evidence>
<dbReference type="InterPro" id="IPR048641">
    <property type="entry name" value="RlmN_N"/>
</dbReference>
<keyword evidence="7 14" id="KW-0808">Transferase</keyword>
<dbReference type="Pfam" id="PF21016">
    <property type="entry name" value="RlmN_N"/>
    <property type="match status" value="1"/>
</dbReference>
<sequence>MMLKKINLLDMSPKKLLVFFNKLGECAFRSDQIMDWIYKKYCSDFNKMTNLHKDLRVKLNQISEINAPIITHEQESSDGTRKWMMRIHDDKYVETVYIPDNNRATLCISSQSGCALGCSFCGTAKLGFIKNLRTSEIVGQVWRIARFISHYNKQQVKNCNNLIPITHIVFMGMGEPLLNLMNVVSSIQIILNSSGFNLSKHHVTLSTSGVVPGIDKLKDMVDVSLAVSLHAPNDVIRNKIMPINKKYNIDCLLQSIRCYLQKTKSNNKKVTIEYVLLNRINDEIEHAHELAKKLITLPCKVNLMRWNSIKNIKYLKSTSDARLNNFYKVLKNYGIVTTIRKVRGADIHASCGQLMGEIN</sequence>
<dbReference type="GO" id="GO:0005737">
    <property type="term" value="C:cytoplasm"/>
    <property type="evidence" value="ECO:0007669"/>
    <property type="project" value="UniProtKB-SubCell"/>
</dbReference>
<dbReference type="GO" id="GO:0030488">
    <property type="term" value="P:tRNA methylation"/>
    <property type="evidence" value="ECO:0007669"/>
    <property type="project" value="UniProtKB-UniRule"/>
</dbReference>
<evidence type="ECO:0000313" key="16">
    <source>
        <dbReference type="EMBL" id="ADV33916.1"/>
    </source>
</evidence>
<comment type="catalytic activity">
    <reaction evidence="14">
        <text>adenosine(37) in tRNA + 2 reduced [2Fe-2S]-[ferredoxin] + 2 S-adenosyl-L-methionine = 2-methyladenosine(37) in tRNA + 5'-deoxyadenosine + L-methionine + 2 oxidized [2Fe-2S]-[ferredoxin] + S-adenosyl-L-homocysteine</text>
        <dbReference type="Rhea" id="RHEA:43332"/>
        <dbReference type="Rhea" id="RHEA-COMP:10000"/>
        <dbReference type="Rhea" id="RHEA-COMP:10001"/>
        <dbReference type="Rhea" id="RHEA-COMP:10162"/>
        <dbReference type="Rhea" id="RHEA-COMP:10485"/>
        <dbReference type="ChEBI" id="CHEBI:17319"/>
        <dbReference type="ChEBI" id="CHEBI:33737"/>
        <dbReference type="ChEBI" id="CHEBI:33738"/>
        <dbReference type="ChEBI" id="CHEBI:57844"/>
        <dbReference type="ChEBI" id="CHEBI:57856"/>
        <dbReference type="ChEBI" id="CHEBI:59789"/>
        <dbReference type="ChEBI" id="CHEBI:74411"/>
        <dbReference type="ChEBI" id="CHEBI:74497"/>
        <dbReference type="EC" id="2.1.1.192"/>
    </reaction>
</comment>
<dbReference type="KEGG" id="bva:BVAF_534"/>
<comment type="caution">
    <text evidence="14">Lacks conserved residue(s) required for the propagation of feature annotation.</text>
</comment>
<feature type="binding site" evidence="14">
    <location>
        <begin position="174"/>
        <end position="175"/>
    </location>
    <ligand>
        <name>S-adenosyl-L-methionine</name>
        <dbReference type="ChEBI" id="CHEBI:59789"/>
    </ligand>
</feature>
<dbReference type="GO" id="GO:0070040">
    <property type="term" value="F:rRNA (adenine(2503)-C2-)-methyltransferase activity"/>
    <property type="evidence" value="ECO:0007669"/>
    <property type="project" value="UniProtKB-UniRule"/>
</dbReference>
<feature type="binding site" evidence="14">
    <location>
        <position position="114"/>
    </location>
    <ligand>
        <name>[4Fe-4S] cluster</name>
        <dbReference type="ChEBI" id="CHEBI:49883"/>
        <note>4Fe-4S-S-AdoMet</note>
    </ligand>
</feature>
<keyword evidence="13 14" id="KW-1015">Disulfide bond</keyword>
<dbReference type="InterPro" id="IPR027492">
    <property type="entry name" value="RNA_MTrfase_RlmN"/>
</dbReference>
<evidence type="ECO:0000256" key="9">
    <source>
        <dbReference type="ARBA" id="ARBA00022694"/>
    </source>
</evidence>
<keyword evidence="3 14" id="KW-0004">4Fe-4S</keyword>
<feature type="domain" description="Radical SAM core" evidence="15">
    <location>
        <begin position="100"/>
        <end position="346"/>
    </location>
</feature>
<dbReference type="SFLD" id="SFLDG01062">
    <property type="entry name" value="methyltransferase_(Class_A)"/>
    <property type="match status" value="1"/>
</dbReference>
<evidence type="ECO:0000313" key="17">
    <source>
        <dbReference type="Proteomes" id="UP000007464"/>
    </source>
</evidence>
<comment type="miscellaneous">
    <text evidence="14">Reaction proceeds by a ping-pong mechanism involving intermediate methylation of a conserved cysteine residue.</text>
</comment>
<dbReference type="STRING" id="859654.BVAF_534"/>
<evidence type="ECO:0000256" key="3">
    <source>
        <dbReference type="ARBA" id="ARBA00022485"/>
    </source>
</evidence>
<dbReference type="InterPro" id="IPR040072">
    <property type="entry name" value="Methyltransferase_A"/>
</dbReference>
<feature type="binding site" evidence="14">
    <location>
        <begin position="228"/>
        <end position="230"/>
    </location>
    <ligand>
        <name>S-adenosyl-L-methionine</name>
        <dbReference type="ChEBI" id="CHEBI:59789"/>
    </ligand>
</feature>